<dbReference type="InterPro" id="IPR042222">
    <property type="entry name" value="Dynein_2_N"/>
</dbReference>
<dbReference type="PANTHER" id="PTHR45703:SF1">
    <property type="entry name" value="DYNEINS HEAVY CHAIN"/>
    <property type="match status" value="1"/>
</dbReference>
<organism evidence="3 4">
    <name type="scientific">Penaeus vannamei</name>
    <name type="common">Whiteleg shrimp</name>
    <name type="synonym">Litopenaeus vannamei</name>
    <dbReference type="NCBI Taxonomy" id="6689"/>
    <lineage>
        <taxon>Eukaryota</taxon>
        <taxon>Metazoa</taxon>
        <taxon>Ecdysozoa</taxon>
        <taxon>Arthropoda</taxon>
        <taxon>Crustacea</taxon>
        <taxon>Multicrustacea</taxon>
        <taxon>Malacostraca</taxon>
        <taxon>Eumalacostraca</taxon>
        <taxon>Eucarida</taxon>
        <taxon>Decapoda</taxon>
        <taxon>Dendrobranchiata</taxon>
        <taxon>Penaeoidea</taxon>
        <taxon>Penaeidae</taxon>
        <taxon>Penaeus</taxon>
    </lineage>
</organism>
<feature type="domain" description="Dynein heavy chain linker" evidence="2">
    <location>
        <begin position="374"/>
        <end position="461"/>
    </location>
</feature>
<feature type="domain" description="Dynein heavy chain linker" evidence="2">
    <location>
        <begin position="95"/>
        <end position="343"/>
    </location>
</feature>
<dbReference type="GO" id="GO:0045505">
    <property type="term" value="F:dynein intermediate chain binding"/>
    <property type="evidence" value="ECO:0007669"/>
    <property type="project" value="InterPro"/>
</dbReference>
<name>A0A3R7QKG9_PENVA</name>
<keyword evidence="4" id="KW-1185">Reference proteome</keyword>
<dbReference type="InterPro" id="IPR013602">
    <property type="entry name" value="Dynein_heavy_linker"/>
</dbReference>
<dbReference type="InterPro" id="IPR042228">
    <property type="entry name" value="Dynein_linker_3"/>
</dbReference>
<dbReference type="InterPro" id="IPR026983">
    <property type="entry name" value="DHC"/>
</dbReference>
<dbReference type="AlphaFoldDB" id="A0A3R7QKG9"/>
<dbReference type="PANTHER" id="PTHR45703">
    <property type="entry name" value="DYNEIN HEAVY CHAIN"/>
    <property type="match status" value="1"/>
</dbReference>
<dbReference type="OrthoDB" id="5593012at2759"/>
<dbReference type="Gene3D" id="1.20.140.100">
    <property type="entry name" value="Dynein heavy chain, N-terminal domain 2"/>
    <property type="match status" value="1"/>
</dbReference>
<dbReference type="GO" id="GO:0051959">
    <property type="term" value="F:dynein light intermediate chain binding"/>
    <property type="evidence" value="ECO:0007669"/>
    <property type="project" value="InterPro"/>
</dbReference>
<dbReference type="Gene3D" id="1.20.58.1120">
    <property type="match status" value="1"/>
</dbReference>
<reference evidence="3 4" key="2">
    <citation type="submission" date="2019-01" db="EMBL/GenBank/DDBJ databases">
        <title>The decoding of complex shrimp genome reveals the adaptation for benthos swimmer, frequently molting mechanism and breeding impact on genome.</title>
        <authorList>
            <person name="Sun Y."/>
            <person name="Gao Y."/>
            <person name="Yu Y."/>
        </authorList>
    </citation>
    <scope>NUCLEOTIDE SEQUENCE [LARGE SCALE GENOMIC DNA]</scope>
    <source>
        <tissue evidence="3">Muscle</tissue>
    </source>
</reference>
<gene>
    <name evidence="3" type="ORF">C7M84_025096</name>
</gene>
<evidence type="ECO:0000256" key="1">
    <source>
        <dbReference type="ARBA" id="ARBA00008887"/>
    </source>
</evidence>
<comment type="caution">
    <text evidence="3">The sequence shown here is derived from an EMBL/GenBank/DDBJ whole genome shotgun (WGS) entry which is preliminary data.</text>
</comment>
<accession>A0A3R7QKG9</accession>
<dbReference type="Gene3D" id="3.20.180.20">
    <property type="entry name" value="Dynein heavy chain, N-terminal domain 2"/>
    <property type="match status" value="1"/>
</dbReference>
<dbReference type="GO" id="GO:0030286">
    <property type="term" value="C:dynein complex"/>
    <property type="evidence" value="ECO:0007669"/>
    <property type="project" value="InterPro"/>
</dbReference>
<sequence length="647" mass="73095">MASYFLLFFLRLIFHNFPPRNLPESHATFRTLPDPSRLSSCLELLPYRPLIASRELFRLRKAFKMKFKQQALEGDPRKARMNLDDPNPDNLPGPLRVCALALNQIKGFKEHLPLVSVLCNKGLRARHWENLNKAAGFDITPNAGTSLRKVVQMDLGGLLKEFEVVSSGASREYNLELSLVNMKALESARLSFAQNPDVGVQVLDRLEEVRELAEEHLITTHTIKNSPFVGPFVDDVKVWEATLRMVHEALTVWMKVQTIWVELTPIFSTPDIPHQLPDENQLFKEVDLKWVSVMDKTVSSERLLDVVADEKTLKEVRSCLQNFAVIQKAVHTYLDSKRRVFPRWVVGEDKKGGRVWGSVRMRNPSQGQPRRPCRLYFLSNEELTALLCETEAARLQDHIRKCFDGVHALLLDEQDAIYAVSSKEGETISLLKKLPASQARQSIEHWLLQFQEAMTNTLKMKTCSGVEKWTRRGGGGGGRDLESIVPPWPLQVTLTVRHVFWTAEVHQAICGGTQALRECLTRVESPLPQGEVHTIVAALRKTHLDSGRQVGAGSRLTPSPSRHALSVLILSAVYARDVLKELIDRGVTDEEAFCWLAQLRSVAARVKVTLRAEGVKEDKYVPLPLPPFLSQHLNNNKDINTDPTHST</sequence>
<comment type="similarity">
    <text evidence="1">Belongs to the dynein heavy chain family.</text>
</comment>
<proteinExistence type="inferred from homology"/>
<evidence type="ECO:0000313" key="3">
    <source>
        <dbReference type="EMBL" id="ROT81737.1"/>
    </source>
</evidence>
<evidence type="ECO:0000313" key="4">
    <source>
        <dbReference type="Proteomes" id="UP000283509"/>
    </source>
</evidence>
<dbReference type="GO" id="GO:0007018">
    <property type="term" value="P:microtubule-based movement"/>
    <property type="evidence" value="ECO:0007669"/>
    <property type="project" value="InterPro"/>
</dbReference>
<dbReference type="STRING" id="6689.A0A3R7QKG9"/>
<dbReference type="Gene3D" id="1.10.287.2620">
    <property type="match status" value="1"/>
</dbReference>
<protein>
    <submittedName>
        <fullName evidence="3">Putative dynein heavy chain 12, axonemal</fullName>
    </submittedName>
</protein>
<reference evidence="3 4" key="1">
    <citation type="submission" date="2018-04" db="EMBL/GenBank/DDBJ databases">
        <authorList>
            <person name="Zhang X."/>
            <person name="Yuan J."/>
            <person name="Li F."/>
            <person name="Xiang J."/>
        </authorList>
    </citation>
    <scope>NUCLEOTIDE SEQUENCE [LARGE SCALE GENOMIC DNA]</scope>
    <source>
        <tissue evidence="3">Muscle</tissue>
    </source>
</reference>
<dbReference type="FunFam" id="1.20.140.100:FF:000001">
    <property type="entry name" value="dynein heavy chain 17, axonemal"/>
    <property type="match status" value="1"/>
</dbReference>
<dbReference type="EMBL" id="QCYY01000925">
    <property type="protein sequence ID" value="ROT81737.1"/>
    <property type="molecule type" value="Genomic_DNA"/>
</dbReference>
<dbReference type="Pfam" id="PF08393">
    <property type="entry name" value="DHC_N2"/>
    <property type="match status" value="2"/>
</dbReference>
<dbReference type="Proteomes" id="UP000283509">
    <property type="component" value="Unassembled WGS sequence"/>
</dbReference>
<evidence type="ECO:0000259" key="2">
    <source>
        <dbReference type="Pfam" id="PF08393"/>
    </source>
</evidence>